<feature type="region of interest" description="Disordered" evidence="4">
    <location>
        <begin position="920"/>
        <end position="983"/>
    </location>
</feature>
<feature type="compositionally biased region" description="Basic and acidic residues" evidence="4">
    <location>
        <begin position="693"/>
        <end position="702"/>
    </location>
</feature>
<reference evidence="5 6" key="1">
    <citation type="journal article" date="2012" name="Eukaryot. Cell">
        <title>Genome sequence of the Trichosporon asahii environmental strain CBS 8904.</title>
        <authorList>
            <person name="Yang R.Y."/>
            <person name="Li H.T."/>
            <person name="Zhu H."/>
            <person name="Zhou G.P."/>
            <person name="Wang M."/>
            <person name="Wang L."/>
        </authorList>
    </citation>
    <scope>NUCLEOTIDE SEQUENCE [LARGE SCALE GENOMIC DNA]</scope>
    <source>
        <strain evidence="5 6">CBS 8904</strain>
    </source>
</reference>
<feature type="compositionally biased region" description="Basic and acidic residues" evidence="4">
    <location>
        <begin position="454"/>
        <end position="480"/>
    </location>
</feature>
<feature type="region of interest" description="Disordered" evidence="4">
    <location>
        <begin position="425"/>
        <end position="504"/>
    </location>
</feature>
<feature type="compositionally biased region" description="Low complexity" evidence="4">
    <location>
        <begin position="1075"/>
        <end position="1093"/>
    </location>
</feature>
<feature type="region of interest" description="Disordered" evidence="4">
    <location>
        <begin position="258"/>
        <end position="293"/>
    </location>
</feature>
<dbReference type="HOGENOM" id="CLU_268062_0_0_1"/>
<dbReference type="Proteomes" id="UP000006757">
    <property type="component" value="Unassembled WGS sequence"/>
</dbReference>
<dbReference type="InParanoid" id="K1VGL4"/>
<dbReference type="eggNOG" id="KOG4177">
    <property type="taxonomic scope" value="Eukaryota"/>
</dbReference>
<dbReference type="PROSITE" id="PS50088">
    <property type="entry name" value="ANK_REPEAT"/>
    <property type="match status" value="2"/>
</dbReference>
<dbReference type="Pfam" id="PF13637">
    <property type="entry name" value="Ank_4"/>
    <property type="match status" value="1"/>
</dbReference>
<feature type="repeat" description="ANK" evidence="3">
    <location>
        <begin position="132"/>
        <end position="164"/>
    </location>
</feature>
<feature type="region of interest" description="Disordered" evidence="4">
    <location>
        <begin position="1038"/>
        <end position="1192"/>
    </location>
</feature>
<dbReference type="PROSITE" id="PS50297">
    <property type="entry name" value="ANK_REP_REGION"/>
    <property type="match status" value="2"/>
</dbReference>
<feature type="compositionally biased region" description="Low complexity" evidence="4">
    <location>
        <begin position="932"/>
        <end position="945"/>
    </location>
</feature>
<evidence type="ECO:0000313" key="6">
    <source>
        <dbReference type="Proteomes" id="UP000006757"/>
    </source>
</evidence>
<gene>
    <name evidence="5" type="ORF">A1Q2_07523</name>
</gene>
<dbReference type="InterPro" id="IPR036770">
    <property type="entry name" value="Ankyrin_rpt-contain_sf"/>
</dbReference>
<proteinExistence type="predicted"/>
<evidence type="ECO:0000256" key="1">
    <source>
        <dbReference type="ARBA" id="ARBA00022737"/>
    </source>
</evidence>
<protein>
    <submittedName>
        <fullName evidence="5">Uncharacterized protein</fullName>
    </submittedName>
</protein>
<dbReference type="Gene3D" id="1.25.40.20">
    <property type="entry name" value="Ankyrin repeat-containing domain"/>
    <property type="match status" value="1"/>
</dbReference>
<feature type="region of interest" description="Disordered" evidence="4">
    <location>
        <begin position="851"/>
        <end position="872"/>
    </location>
</feature>
<keyword evidence="6" id="KW-1185">Reference proteome</keyword>
<dbReference type="PANTHER" id="PTHR24173:SF74">
    <property type="entry name" value="ANKYRIN REPEAT DOMAIN-CONTAINING PROTEIN 16"/>
    <property type="match status" value="1"/>
</dbReference>
<feature type="repeat" description="ANK" evidence="3">
    <location>
        <begin position="183"/>
        <end position="215"/>
    </location>
</feature>
<dbReference type="EMBL" id="AMBO01000395">
    <property type="protein sequence ID" value="EKC98191.1"/>
    <property type="molecule type" value="Genomic_DNA"/>
</dbReference>
<feature type="compositionally biased region" description="Polar residues" evidence="4">
    <location>
        <begin position="779"/>
        <end position="799"/>
    </location>
</feature>
<evidence type="ECO:0000256" key="4">
    <source>
        <dbReference type="SAM" id="MobiDB-lite"/>
    </source>
</evidence>
<feature type="compositionally biased region" description="Low complexity" evidence="4">
    <location>
        <begin position="970"/>
        <end position="979"/>
    </location>
</feature>
<dbReference type="SMART" id="SM00248">
    <property type="entry name" value="ANK"/>
    <property type="match status" value="3"/>
</dbReference>
<dbReference type="PANTHER" id="PTHR24173">
    <property type="entry name" value="ANKYRIN REPEAT CONTAINING"/>
    <property type="match status" value="1"/>
</dbReference>
<dbReference type="STRING" id="1220162.K1VGL4"/>
<evidence type="ECO:0000256" key="2">
    <source>
        <dbReference type="ARBA" id="ARBA00023043"/>
    </source>
</evidence>
<feature type="compositionally biased region" description="Polar residues" evidence="4">
    <location>
        <begin position="1064"/>
        <end position="1074"/>
    </location>
</feature>
<sequence length="1192" mass="127075">MPPTTAVSVTSTAVERTATTLEAIRSKIPTKDAKERVEAKYDVVLDSLAWTPGRAVEGPGLDRTNVFPVNARVLPEVCCRLPVFQHIADLLITAHTIVLHPNLELHSAAASGNIGLVHYALTHGQPVNSLLHGCLPIHAASSGGSVGVVRMLLDRGADVNAPRLPRRYSGDTKRSGAPAVGTAGSTPLHFAAANGHAQVVQILLASGAVPDKQDKNGLTPEDLAEMSGYNEVVHTIRVWYQINGRASTSASAVNVRSRANSFASNQSDVTEASVSGSSARKSKERASSMVSAASEKGLRLLRGSFDGKFQRNGSSTNDVSGALRSDGSDSGSIATPYMEPINTSDLPSPVGGDLSSPGGDEDTEETITPDTHQPPTPTSPVDTVSPNFSKEKTSRRPSLPSILEKAAHPGVAFRNRMRKVEGGQNTGAIAEHCEDAPESSQHDDQASGIRGRLRPSEIKAKMDKAKVDKQAILKMFKRDYSPPSRSPSPPPRRAEPAPHPAQVEHDIARLRRASMDPDLFQMAMDAQTLGERLEMSAITTSAPAAKTRFFESVPPSPSVTSYSDRQPAKTNGADRPGWERRLSRHSTISPSPLANEWGRSESSDGPRNATVRRTLTEVRKPSGEHKGPRRMPSAPSMPSMTSQSIAAFKERQSLSHTPSMTARNGESLTAASSGDGIDSSVIVPKLEALAQSRSRETTESSPHEGSSTSTALPPPSTSSVLDTPSTEAGTDATPTAPSGLKTPPEVAVSEYLEPPQAENDAVEASVKSDQTGRFRGESIGSNQTDSTGGVLTTPPSSRVLTPPGSRHPSVGDELDVRCMGLVPTESNALPGIPRTSESSLSAIAAKFPPVPENGLARNMPSSAPPRPPVRTISSHAEAKTAMEQAERDVLELAQVPDTASANRDLASQLAAYGETHAIAQEFERAERRTSRTSRSSSDRTSQMSSHLSMTDRVERHRVSSHPPHPRSVHSRSGSVPSPSLESASEAWMPMPVNHIYDRREQAYRERLNALTSAAAATTAHHRLPTKSQRYGHISDMWATGQSSSSLQRRITSPSHRMNGAAPTKNGTSGSGTYPSSLSVTPSLNNSLSNSMASGGKPIMRSSSLTRPTKPGGLRNDARYQGLAAARSYAATSPHAAAVRPRHKSDGHDDRQSSEAERDSPVVPNGFVLPDYPQRKVSRKQKFKTALGNLTRR</sequence>
<feature type="compositionally biased region" description="Low complexity" evidence="4">
    <location>
        <begin position="631"/>
        <end position="644"/>
    </location>
</feature>
<feature type="compositionally biased region" description="Polar residues" evidence="4">
    <location>
        <begin position="1039"/>
        <end position="1055"/>
    </location>
</feature>
<dbReference type="AlphaFoldDB" id="K1VGL4"/>
<feature type="compositionally biased region" description="Polar residues" evidence="4">
    <location>
        <begin position="258"/>
        <end position="274"/>
    </location>
</feature>
<feature type="region of interest" description="Disordered" evidence="4">
    <location>
        <begin position="305"/>
        <end position="407"/>
    </location>
</feature>
<keyword evidence="2 3" id="KW-0040">ANK repeat</keyword>
<keyword evidence="1" id="KW-0677">Repeat</keyword>
<evidence type="ECO:0000256" key="3">
    <source>
        <dbReference type="PROSITE-ProRule" id="PRU00023"/>
    </source>
</evidence>
<feature type="compositionally biased region" description="Polar residues" evidence="4">
    <location>
        <begin position="720"/>
        <end position="736"/>
    </location>
</feature>
<feature type="region of interest" description="Disordered" evidence="4">
    <location>
        <begin position="542"/>
        <end position="814"/>
    </location>
</feature>
<feature type="compositionally biased region" description="Basic and acidic residues" evidence="4">
    <location>
        <begin position="1143"/>
        <end position="1159"/>
    </location>
</feature>
<accession>K1VGL4</accession>
<feature type="compositionally biased region" description="Basic and acidic residues" evidence="4">
    <location>
        <begin position="431"/>
        <end position="445"/>
    </location>
</feature>
<dbReference type="OrthoDB" id="194358at2759"/>
<dbReference type="OMA" id="SPLANEW"/>
<name>K1VGL4_TRIAC</name>
<dbReference type="Pfam" id="PF12796">
    <property type="entry name" value="Ank_2"/>
    <property type="match status" value="1"/>
</dbReference>
<dbReference type="SUPFAM" id="SSF48403">
    <property type="entry name" value="Ankyrin repeat"/>
    <property type="match status" value="1"/>
</dbReference>
<organism evidence="5 6">
    <name type="scientific">Trichosporon asahii var. asahii (strain CBS 8904)</name>
    <name type="common">Yeast</name>
    <dbReference type="NCBI Taxonomy" id="1220162"/>
    <lineage>
        <taxon>Eukaryota</taxon>
        <taxon>Fungi</taxon>
        <taxon>Dikarya</taxon>
        <taxon>Basidiomycota</taxon>
        <taxon>Agaricomycotina</taxon>
        <taxon>Tremellomycetes</taxon>
        <taxon>Trichosporonales</taxon>
        <taxon>Trichosporonaceae</taxon>
        <taxon>Trichosporon</taxon>
    </lineage>
</organism>
<evidence type="ECO:0000313" key="5">
    <source>
        <dbReference type="EMBL" id="EKC98191.1"/>
    </source>
</evidence>
<feature type="compositionally biased region" description="Polar residues" evidence="4">
    <location>
        <begin position="654"/>
        <end position="672"/>
    </location>
</feature>
<feature type="compositionally biased region" description="Basic and acidic residues" evidence="4">
    <location>
        <begin position="614"/>
        <end position="626"/>
    </location>
</feature>
<dbReference type="InterPro" id="IPR002110">
    <property type="entry name" value="Ankyrin_rpt"/>
</dbReference>
<comment type="caution">
    <text evidence="5">The sequence shown here is derived from an EMBL/GenBank/DDBJ whole genome shotgun (WGS) entry which is preliminary data.</text>
</comment>
<feature type="compositionally biased region" description="Basic and acidic residues" evidence="4">
    <location>
        <begin position="492"/>
        <end position="504"/>
    </location>
</feature>